<reference evidence="2" key="1">
    <citation type="submission" date="2022-07" db="EMBL/GenBank/DDBJ databases">
        <title>Isolation, identification, and degradation of a PFOSA degrading strain from sewage treatment plant.</title>
        <authorList>
            <person name="Zhang L."/>
            <person name="Huo Y."/>
        </authorList>
    </citation>
    <scope>NUCLEOTIDE SEQUENCE</scope>
    <source>
        <strain evidence="2">C1</strain>
    </source>
</reference>
<dbReference type="InterPro" id="IPR044023">
    <property type="entry name" value="Ig_7"/>
</dbReference>
<dbReference type="NCBIfam" id="NF038128">
    <property type="entry name" value="choice_anch_J"/>
    <property type="match status" value="4"/>
</dbReference>
<feature type="domain" description="Fibronectin type-III" evidence="1">
    <location>
        <begin position="718"/>
        <end position="807"/>
    </location>
</feature>
<protein>
    <submittedName>
        <fullName evidence="2">Choice-of-anchor J domain-containing protein</fullName>
    </submittedName>
</protein>
<dbReference type="InterPro" id="IPR036116">
    <property type="entry name" value="FN3_sf"/>
</dbReference>
<evidence type="ECO:0000259" key="1">
    <source>
        <dbReference type="PROSITE" id="PS50853"/>
    </source>
</evidence>
<dbReference type="Pfam" id="PF19081">
    <property type="entry name" value="Ig_7"/>
    <property type="match status" value="1"/>
</dbReference>
<evidence type="ECO:0000313" key="2">
    <source>
        <dbReference type="EMBL" id="UUC44318.1"/>
    </source>
</evidence>
<dbReference type="InterPro" id="IPR026341">
    <property type="entry name" value="T9SS_type_B"/>
</dbReference>
<dbReference type="Pfam" id="PF00041">
    <property type="entry name" value="fn3"/>
    <property type="match status" value="1"/>
</dbReference>
<dbReference type="SUPFAM" id="SSF49265">
    <property type="entry name" value="Fibronectin type III"/>
    <property type="match status" value="4"/>
</dbReference>
<gene>
    <name evidence="2" type="ORF">NOX80_11815</name>
</gene>
<dbReference type="InterPro" id="IPR003961">
    <property type="entry name" value="FN3_dom"/>
</dbReference>
<dbReference type="Proteomes" id="UP001059844">
    <property type="component" value="Chromosome"/>
</dbReference>
<feature type="domain" description="Fibronectin type-III" evidence="1">
    <location>
        <begin position="226"/>
        <end position="315"/>
    </location>
</feature>
<evidence type="ECO:0000313" key="3">
    <source>
        <dbReference type="Proteomes" id="UP001059844"/>
    </source>
</evidence>
<dbReference type="InterPro" id="IPR013783">
    <property type="entry name" value="Ig-like_fold"/>
</dbReference>
<dbReference type="RefSeq" id="WP_256549993.1">
    <property type="nucleotide sequence ID" value="NZ_CP101751.1"/>
</dbReference>
<dbReference type="CDD" id="cd00063">
    <property type="entry name" value="FN3"/>
    <property type="match status" value="2"/>
</dbReference>
<proteinExistence type="predicted"/>
<dbReference type="InterPro" id="IPR011628">
    <property type="entry name" value="Cleaved_adhesin"/>
</dbReference>
<feature type="domain" description="Fibronectin type-III" evidence="1">
    <location>
        <begin position="468"/>
        <end position="559"/>
    </location>
</feature>
<keyword evidence="3" id="KW-1185">Reference proteome</keyword>
<sequence>MKMQRKLQLTTQGFLWIGFLDFLSGFPECLLHKKIKGKILTFLVLLFSISGYSQLTTENFEGGIPTSWTLFQNTVGTSSWGISNDGYLGGNAAYINPASENIGAGNTAQYFLVTPLVPVPANGELRFFTKQGSATNNGTIYQIRLSTASQPDINGFSVVLKSWTEADLNTGSPTTYEEKVVAIPDNIPVGLEIYIAFVAINTQTGATPTGDAWFVDNVRVVESCLKVQQPNFTASNITAHTANLSWTHPSSNSFEIQVVPQGTTPAANGTPTTNSYSASSLVANSFYDVYIRTNCTGTVPQSEWAGPFTFKTGILGLSCSEPIVIPDVTTQAYTLSANLNQYQNPAVTYATHGSGCLSPAITNNYLSGAKAFLTYTPTTTGLITITQTTLGGTGCFNNSTGVFVYQSCADVGVSCIAGMNTATANVPKRISNLYVQAGQTYVIVVSSNLAPSASICFNLKVESSTCPAPATFTYKNLLQNSVSFSWDNVGGFATAWEYKAVPTGSGAPTGAGTATTTNVDNVINTGLAPGTTYDLYVRSVCGSVPGNWSLPYKFTTQCTVFNTPYSTQFTGTSATVSAPCWTAVDVNNDGLTWSYLGGYATMLTNTYQNYNNDIFVSPQVNVSGTPKRLRFKHQVVGGVSSYAIRISTTGIGAQNFTIELMPDTPITNTTWVEKIINIPTSITGPINIAWVVSPATAHTATRISIDDVFIEDKPACPDPLSPVAQNVTEDQASLSWVNGDTETQWQVAIQPYGTGVPTGTGTLVNSNPYLATNLNPATHYEYYVRAYCSATQQSNWVGPFDFTTACITFPTPFSESFNDTDPTTKKFCWTTNNANGDGAQWTMGATEARIQRGFMGPNSFDDWLITPAIHAVGNKKLTFKYRALLTPFTPNPRHGIQVLISTTDTNPASFTEIAPLMEFTNTTYQEKSLYFTGTGTVYIAFRVPPELVAPGTASTLNLDDVLIVDAPACPNPSDLAAAGITQNAAVLSWTPGYAETAWEVKVQLAGTGTPTGSGTPVTPNATHTPNDLLPDTVYEYYVRAACGSAFSDWIGPFTFRTLCTPFNTPFVETFNSDSTSENCWRIVNSNNDSNAWNLNVTVNPYEGNQMAGMFTGSNGENDDWLISPTINVTANQRLRYYYRVNDSFFTEDLKIKLSTNGIALDQFTTTLYDSSTDPVLINNMEYKEKIINLPAGVTGNINIAFHVPFYQSTGSYRGQLLFIDNVVIENIPACPQPSNAIASNLTDTEVQISWDANGTTSPWEISVQPFGTPAPVGNTQPQYLHTANNNPYTVSGLIPATKYQYYIRSLCGASGNSEWIGPFVFTTRCSFENLCEYTISLTSGSSWGVGGGIDVIQNGVVVQTLAFPTGPFNQVPPPAEYTLLLCTGVEYSLFWDSIGTAPGQYPNAQVEVKNANGDVVWTSPLGLGTPRTVLYTGISTCGTIACPQPTNLQVNAQSVFSWTPGGSETQWEVFIQPVGNGTLPQSGTIVNTPSYTPQPSDFDSQTAATYEYFVRAVCSGSSNSFWSGPKVFVRNDEPSTAIVVPVNQNEECNNSISNVTFSGATPSSVPMTCGGINGGDIWFEFVATSRIHIIEANGFTGNFYISSGDEPYPNMMMTLYKVGAGGVLEEKACSNNNTITAMYSSELVVGETYKVRLTLNSTVASTRKFNMCIKTPADLCNVNAVNYDFEHPPMQTVTGIYTISTQYVVPGWRVNLDTWDAMFFSEALNAINSSPYSGGQCLQLLSDPEEDWNPNDPNIKGLYKEFDTSEITQMNYSFAHAARATNGSSVQLYAGPPAGPFTLVTEVFAQGSTWNLHEGSYTVPTGQNVTRFIFRSKENIIGNMLDAANFKANNDVKTTAHTLNCSQNSTTVEAEGVGQWSAAANNPGATVITTPNVKTTTITGFTTPGVYTFYWRTRYCEKSVVITYEGITDTPTVTSPVVYCQNATAVPLTATAPANYTLLWFTDPTGTGSATAPTPVTTTVGNTSYYVSLTDGNGCQGPKEEIVVQVNALPTATVTAPAPICSGSVATVVFNGTPNAVVTYTIDGGTNQTVTLDANGTASVTTPTLTTNSVYTLVSVSDTNTCSQNLTDSITVNVMALPTATISGTTVICSGDTATITFNGTPNAVITYTVDGGTNQTVTLDTNGTASVTTSALTADTVYELVSVAAATSSCTATVTGSATITINPLPTATISGNATICAGNTTTISFTGTPNAVVTYTIDNGTPQTITLDANGQATIVTGTGGVYTIITVTASGSLACSQTLSDFITITVTPLAAPTVTFSYDSVCVNATTSPVPTLAGGFTTGGTFSSASLTVNATTGVIDLTGATAGTHTIAYDIAANTTNCTDAGHYEASIVLTSGVNPVTIFSYDPVYCPDSPNALPQTATGFTQGGTFGSAPGLSLNTTTGEINIGASTPGSYTITYIVQADAATCNTGGQDSFDIVITPSIAVVVESGCENETLVLHAVPVNGSYNPATVSYSWKDQNNITVGTNDATFNVDQYIAQNPTAALPLTFTVTVTSGTCTGSAALPITSNPCRKIPKGISPNNDGSNDTFDLTGMGVRELSIFNRYGTEVYKFSGNYTNQWHGTSNNGTELPDGTYFYALVKENGTKATGWVYINREQ</sequence>
<dbReference type="Pfam" id="PF07675">
    <property type="entry name" value="Cleaved_Adhesin"/>
    <property type="match status" value="4"/>
</dbReference>
<feature type="domain" description="Fibronectin type-III" evidence="1">
    <location>
        <begin position="1232"/>
        <end position="1326"/>
    </location>
</feature>
<dbReference type="PROSITE" id="PS50853">
    <property type="entry name" value="FN3"/>
    <property type="match status" value="5"/>
</dbReference>
<dbReference type="EMBL" id="CP101751">
    <property type="protein sequence ID" value="UUC44318.1"/>
    <property type="molecule type" value="Genomic_DNA"/>
</dbReference>
<dbReference type="NCBIfam" id="TIGR04131">
    <property type="entry name" value="Bac_Flav_CTERM"/>
    <property type="match status" value="1"/>
</dbReference>
<accession>A0ABY5IN94</accession>
<organism evidence="2 3">
    <name type="scientific">Flavobacterium cerinum</name>
    <dbReference type="NCBI Taxonomy" id="2502784"/>
    <lineage>
        <taxon>Bacteria</taxon>
        <taxon>Pseudomonadati</taxon>
        <taxon>Bacteroidota</taxon>
        <taxon>Flavobacteriia</taxon>
        <taxon>Flavobacteriales</taxon>
        <taxon>Flavobacteriaceae</taxon>
        <taxon>Flavobacterium</taxon>
    </lineage>
</organism>
<dbReference type="SMART" id="SM00060">
    <property type="entry name" value="FN3"/>
    <property type="match status" value="5"/>
</dbReference>
<name>A0ABY5IN94_9FLAO</name>
<dbReference type="Pfam" id="PF13585">
    <property type="entry name" value="CHU_C"/>
    <property type="match status" value="1"/>
</dbReference>
<feature type="domain" description="Fibronectin type-III" evidence="1">
    <location>
        <begin position="971"/>
        <end position="1060"/>
    </location>
</feature>
<dbReference type="Gene3D" id="2.60.40.10">
    <property type="entry name" value="Immunoglobulins"/>
    <property type="match status" value="5"/>
</dbReference>
<dbReference type="Gene3D" id="2.60.120.200">
    <property type="match status" value="4"/>
</dbReference>